<reference evidence="1 2" key="2">
    <citation type="journal article" date="2019" name="G3 (Bethesda)">
        <title>Hybrid Assembly of the Genome of the Entomopathogenic Nematode Steinernema carpocapsae Identifies the X-Chromosome.</title>
        <authorList>
            <person name="Serra L."/>
            <person name="Macchietto M."/>
            <person name="Macias-Munoz A."/>
            <person name="McGill C.J."/>
            <person name="Rodriguez I.M."/>
            <person name="Rodriguez B."/>
            <person name="Murad R."/>
            <person name="Mortazavi A."/>
        </authorList>
    </citation>
    <scope>NUCLEOTIDE SEQUENCE [LARGE SCALE GENOMIC DNA]</scope>
    <source>
        <strain evidence="1 2">ALL</strain>
    </source>
</reference>
<sequence length="97" mass="11223">MAVLRLDAFAQCNSLFTSSNPAFSCTSNSHRTLHFAHTHTYPRLPQTICNHPTTRSRSPACYSYSIFRFYAFPDQTLDQDLLLDLPWFAHQQLHSYP</sequence>
<dbReference type="Proteomes" id="UP000298663">
    <property type="component" value="Unassembled WGS sequence"/>
</dbReference>
<protein>
    <submittedName>
        <fullName evidence="1">Uncharacterized protein</fullName>
    </submittedName>
</protein>
<reference evidence="1 2" key="1">
    <citation type="journal article" date="2015" name="Genome Biol.">
        <title>Comparative genomics of Steinernema reveals deeply conserved gene regulatory networks.</title>
        <authorList>
            <person name="Dillman A.R."/>
            <person name="Macchietto M."/>
            <person name="Porter C.F."/>
            <person name="Rogers A."/>
            <person name="Williams B."/>
            <person name="Antoshechkin I."/>
            <person name="Lee M.M."/>
            <person name="Goodwin Z."/>
            <person name="Lu X."/>
            <person name="Lewis E.E."/>
            <person name="Goodrich-Blair H."/>
            <person name="Stock S.P."/>
            <person name="Adams B.J."/>
            <person name="Sternberg P.W."/>
            <person name="Mortazavi A."/>
        </authorList>
    </citation>
    <scope>NUCLEOTIDE SEQUENCE [LARGE SCALE GENOMIC DNA]</scope>
    <source>
        <strain evidence="1 2">ALL</strain>
    </source>
</reference>
<dbReference type="AlphaFoldDB" id="A0A4U5LWN6"/>
<organism evidence="1 2">
    <name type="scientific">Steinernema carpocapsae</name>
    <name type="common">Entomopathogenic nematode</name>
    <dbReference type="NCBI Taxonomy" id="34508"/>
    <lineage>
        <taxon>Eukaryota</taxon>
        <taxon>Metazoa</taxon>
        <taxon>Ecdysozoa</taxon>
        <taxon>Nematoda</taxon>
        <taxon>Chromadorea</taxon>
        <taxon>Rhabditida</taxon>
        <taxon>Tylenchina</taxon>
        <taxon>Panagrolaimomorpha</taxon>
        <taxon>Strongyloidoidea</taxon>
        <taxon>Steinernematidae</taxon>
        <taxon>Steinernema</taxon>
    </lineage>
</organism>
<name>A0A4U5LWN6_STECR</name>
<accession>A0A4U5LWN6</accession>
<evidence type="ECO:0000313" key="1">
    <source>
        <dbReference type="EMBL" id="TKR60618.1"/>
    </source>
</evidence>
<comment type="caution">
    <text evidence="1">The sequence shown here is derived from an EMBL/GenBank/DDBJ whole genome shotgun (WGS) entry which is preliminary data.</text>
</comment>
<gene>
    <name evidence="1" type="ORF">L596_027840</name>
</gene>
<keyword evidence="2" id="KW-1185">Reference proteome</keyword>
<proteinExistence type="predicted"/>
<dbReference type="EMBL" id="AZBU02000011">
    <property type="protein sequence ID" value="TKR60618.1"/>
    <property type="molecule type" value="Genomic_DNA"/>
</dbReference>
<evidence type="ECO:0000313" key="2">
    <source>
        <dbReference type="Proteomes" id="UP000298663"/>
    </source>
</evidence>